<accession>A0A0B3VPZ4</accession>
<reference evidence="2 3" key="1">
    <citation type="submission" date="2014-12" db="EMBL/GenBank/DDBJ databases">
        <title>Draft genome sequence of Terrisporobacter sp. 08-306576, isolated from the blood culture of a bacteremia patient.</title>
        <authorList>
            <person name="Lund L.C."/>
            <person name="Sydenham T.V."/>
            <person name="Hogh S.V."/>
            <person name="Skov M.N."/>
            <person name="Kemp M."/>
            <person name="Justesen U.S."/>
        </authorList>
    </citation>
    <scope>NUCLEOTIDE SEQUENCE [LARGE SCALE GENOMIC DNA]</scope>
    <source>
        <strain evidence="2 3">08-306576</strain>
    </source>
</reference>
<feature type="transmembrane region" description="Helical" evidence="1">
    <location>
        <begin position="89"/>
        <end position="108"/>
    </location>
</feature>
<gene>
    <name evidence="2" type="ORF">QX51_00235</name>
</gene>
<keyword evidence="1" id="KW-1133">Transmembrane helix</keyword>
<proteinExistence type="predicted"/>
<protein>
    <submittedName>
        <fullName evidence="2">Uncharacterized protein</fullName>
    </submittedName>
</protein>
<dbReference type="NCBIfam" id="NF038403">
    <property type="entry name" value="perm_prefix_1"/>
    <property type="match status" value="1"/>
</dbReference>
<sequence length="218" mass="25223">MIGNYEGKIKEYVNDLFENTPKTRKSEEFKEELLANLLDKYYDLLESNMDDENAYNKVISNIGSIDELFDKDPVQITKESWDKKKNAKITAIAVMMYILCPVSVIVFGEVGFETLGIVVMFLLIACATGLLIYNNMTKPQYLKQDDTLVEDFKEWKSTTNKSRRVRKSIESAMWAIITAIYLLISFTTGAWHITWVMFIIGAVIEKVIRAYFEYKEID</sequence>
<dbReference type="OrthoDB" id="362167at2"/>
<feature type="transmembrane region" description="Helical" evidence="1">
    <location>
        <begin position="114"/>
        <end position="133"/>
    </location>
</feature>
<comment type="caution">
    <text evidence="2">The sequence shown here is derived from an EMBL/GenBank/DDBJ whole genome shotgun (WGS) entry which is preliminary data.</text>
</comment>
<evidence type="ECO:0000256" key="1">
    <source>
        <dbReference type="SAM" id="Phobius"/>
    </source>
</evidence>
<dbReference type="STRING" id="1577792.QX51_00235"/>
<keyword evidence="3" id="KW-1185">Reference proteome</keyword>
<organism evidence="2 3">
    <name type="scientific">Terrisporobacter othiniensis</name>
    <dbReference type="NCBI Taxonomy" id="1577792"/>
    <lineage>
        <taxon>Bacteria</taxon>
        <taxon>Bacillati</taxon>
        <taxon>Bacillota</taxon>
        <taxon>Clostridia</taxon>
        <taxon>Peptostreptococcales</taxon>
        <taxon>Peptostreptococcaceae</taxon>
        <taxon>Terrisporobacter</taxon>
    </lineage>
</organism>
<dbReference type="RefSeq" id="WP_039677887.1">
    <property type="nucleotide sequence ID" value="NZ_JAXECK010000032.1"/>
</dbReference>
<name>A0A0B3VPZ4_9FIRM</name>
<dbReference type="Proteomes" id="UP000031189">
    <property type="component" value="Unassembled WGS sequence"/>
</dbReference>
<keyword evidence="1" id="KW-0812">Transmembrane</keyword>
<dbReference type="EMBL" id="JWHR01000003">
    <property type="protein sequence ID" value="KHS58871.1"/>
    <property type="molecule type" value="Genomic_DNA"/>
</dbReference>
<evidence type="ECO:0000313" key="2">
    <source>
        <dbReference type="EMBL" id="KHS58871.1"/>
    </source>
</evidence>
<dbReference type="AlphaFoldDB" id="A0A0B3VPZ4"/>
<keyword evidence="1" id="KW-0472">Membrane</keyword>
<dbReference type="InterPro" id="IPR047928">
    <property type="entry name" value="Perm_prefix_1"/>
</dbReference>
<evidence type="ECO:0000313" key="3">
    <source>
        <dbReference type="Proteomes" id="UP000031189"/>
    </source>
</evidence>
<feature type="transmembrane region" description="Helical" evidence="1">
    <location>
        <begin position="171"/>
        <end position="187"/>
    </location>
</feature>